<feature type="domain" description="FAS1" evidence="2">
    <location>
        <begin position="321"/>
        <end position="468"/>
    </location>
</feature>
<reference evidence="3 4" key="1">
    <citation type="submission" date="2019-08" db="EMBL/GenBank/DDBJ databases">
        <title>Genomes of Antarctic Bizionia species.</title>
        <authorList>
            <person name="Bowman J.P."/>
        </authorList>
    </citation>
    <scope>NUCLEOTIDE SEQUENCE [LARGE SCALE GENOMIC DNA]</scope>
    <source>
        <strain evidence="3 4">HFD</strain>
    </source>
</reference>
<dbReference type="AlphaFoldDB" id="A0A8H2LF70"/>
<dbReference type="SMART" id="SM00554">
    <property type="entry name" value="FAS1"/>
    <property type="match status" value="3"/>
</dbReference>
<feature type="domain" description="FAS1" evidence="2">
    <location>
        <begin position="38"/>
        <end position="178"/>
    </location>
</feature>
<feature type="domain" description="FAS1" evidence="2">
    <location>
        <begin position="180"/>
        <end position="319"/>
    </location>
</feature>
<name>A0A8H2LF70_9FLAO</name>
<keyword evidence="1" id="KW-0732">Signal</keyword>
<dbReference type="PROSITE" id="PS50213">
    <property type="entry name" value="FAS1"/>
    <property type="match status" value="3"/>
</dbReference>
<feature type="signal peptide" evidence="1">
    <location>
        <begin position="1"/>
        <end position="23"/>
    </location>
</feature>
<organism evidence="3 4">
    <name type="scientific">Bizionia saleffrena</name>
    <dbReference type="NCBI Taxonomy" id="291189"/>
    <lineage>
        <taxon>Bacteria</taxon>
        <taxon>Pseudomonadati</taxon>
        <taxon>Bacteroidota</taxon>
        <taxon>Flavobacteriia</taxon>
        <taxon>Flavobacteriales</taxon>
        <taxon>Flavobacteriaceae</taxon>
        <taxon>Bizionia</taxon>
    </lineage>
</organism>
<dbReference type="InterPro" id="IPR000782">
    <property type="entry name" value="FAS1_domain"/>
</dbReference>
<dbReference type="InterPro" id="IPR050904">
    <property type="entry name" value="Adhesion/Biosynth-related"/>
</dbReference>
<keyword evidence="4" id="KW-1185">Reference proteome</keyword>
<accession>A0A8H2LF70</accession>
<evidence type="ECO:0000256" key="1">
    <source>
        <dbReference type="SAM" id="SignalP"/>
    </source>
</evidence>
<evidence type="ECO:0000313" key="3">
    <source>
        <dbReference type="EMBL" id="TYB80198.1"/>
    </source>
</evidence>
<feature type="chain" id="PRO_5034213702" evidence="1">
    <location>
        <begin position="24"/>
        <end position="472"/>
    </location>
</feature>
<dbReference type="Pfam" id="PF02469">
    <property type="entry name" value="Fasciclin"/>
    <property type="match status" value="3"/>
</dbReference>
<evidence type="ECO:0000313" key="4">
    <source>
        <dbReference type="Proteomes" id="UP000323324"/>
    </source>
</evidence>
<gene>
    <name evidence="3" type="ORF">ES676_00585</name>
</gene>
<dbReference type="Proteomes" id="UP000323324">
    <property type="component" value="Unassembled WGS sequence"/>
</dbReference>
<proteinExistence type="predicted"/>
<dbReference type="PANTHER" id="PTHR10900:SF77">
    <property type="entry name" value="FI19380P1"/>
    <property type="match status" value="1"/>
</dbReference>
<dbReference type="Gene3D" id="2.30.180.10">
    <property type="entry name" value="FAS1 domain"/>
    <property type="match status" value="3"/>
</dbReference>
<dbReference type="PANTHER" id="PTHR10900">
    <property type="entry name" value="PERIOSTIN-RELATED"/>
    <property type="match status" value="1"/>
</dbReference>
<dbReference type="GO" id="GO:0005615">
    <property type="term" value="C:extracellular space"/>
    <property type="evidence" value="ECO:0007669"/>
    <property type="project" value="TreeGrafter"/>
</dbReference>
<dbReference type="InterPro" id="IPR036378">
    <property type="entry name" value="FAS1_dom_sf"/>
</dbReference>
<evidence type="ECO:0000259" key="2">
    <source>
        <dbReference type="PROSITE" id="PS50213"/>
    </source>
</evidence>
<sequence length="472" mass="48229">MKTIKKLPLLYVLVVLLFWSCNSDDDNSAPLNQNPETGLNIVQTAQANANLSSLVAAVIEANLDVTLSGSGPFTVLAPSNAAFAEFLSANGWATVADIPDTALEQTLLNHVISGTITSSDLVGLGAGYTSTLATGAGDNAMSLYFETSSGVLFNNVSTVTTADVEATNGIIHVVDKVITLPSVVEHAAANTNFSSLVTALGAADGELVNVLSGVGPFTILAPANDAFTTYLNGTALADVPTDVLSQLLLNHVINGELPSTLLSDLGSGYSNTNATGAGSNAMSIYYTTNNNVMFNGSATVTTADVIGTNGIIHAVDTVIELPTLATFATSNPALSSLVAALQLADSGTPTVPYIATLSDATSGPFTVFAPTNDAFADVLLELDPSGNTTLADVDPVTVDAILTYHIVNANVQSSQLVSGTVTTLGGDITANAGTFTLTDANLRVSTIIPTLIDIQATNGVAHAIDTVILPPQ</sequence>
<dbReference type="SUPFAM" id="SSF82153">
    <property type="entry name" value="FAS1 domain"/>
    <property type="match status" value="3"/>
</dbReference>
<dbReference type="RefSeq" id="WP_148368089.1">
    <property type="nucleotide sequence ID" value="NZ_VSKM01000001.1"/>
</dbReference>
<protein>
    <submittedName>
        <fullName evidence="3">Fasciclin domain-containing protein</fullName>
    </submittedName>
</protein>
<comment type="caution">
    <text evidence="3">The sequence shown here is derived from an EMBL/GenBank/DDBJ whole genome shotgun (WGS) entry which is preliminary data.</text>
</comment>
<dbReference type="EMBL" id="VSKM01000001">
    <property type="protein sequence ID" value="TYB80198.1"/>
    <property type="molecule type" value="Genomic_DNA"/>
</dbReference>